<reference evidence="4 5" key="1">
    <citation type="journal article" date="2017" name="Plant Biotechnol. J.">
        <title>A comprehensive draft genome sequence for lupin (Lupinus angustifolius), an emerging health food: insights into plant-microbe interactions and legume evolution.</title>
        <authorList>
            <person name="Hane J.K."/>
            <person name="Ming Y."/>
            <person name="Kamphuis L.G."/>
            <person name="Nelson M.N."/>
            <person name="Garg G."/>
            <person name="Atkins C.A."/>
            <person name="Bayer P.E."/>
            <person name="Bravo A."/>
            <person name="Bringans S."/>
            <person name="Cannon S."/>
            <person name="Edwards D."/>
            <person name="Foley R."/>
            <person name="Gao L.L."/>
            <person name="Harrison M.J."/>
            <person name="Huang W."/>
            <person name="Hurgobin B."/>
            <person name="Li S."/>
            <person name="Liu C.W."/>
            <person name="McGrath A."/>
            <person name="Morahan G."/>
            <person name="Murray J."/>
            <person name="Weller J."/>
            <person name="Jian J."/>
            <person name="Singh K.B."/>
        </authorList>
    </citation>
    <scope>NUCLEOTIDE SEQUENCE [LARGE SCALE GENOMIC DNA]</scope>
    <source>
        <strain evidence="5">cv. Tanjil</strain>
        <tissue evidence="4">Whole plant</tissue>
    </source>
</reference>
<feature type="compositionally biased region" description="Basic and acidic residues" evidence="2">
    <location>
        <begin position="32"/>
        <end position="41"/>
    </location>
</feature>
<dbReference type="STRING" id="3871.A0A4P1R5H6"/>
<organism evidence="4 5">
    <name type="scientific">Lupinus angustifolius</name>
    <name type="common">Narrow-leaved blue lupine</name>
    <dbReference type="NCBI Taxonomy" id="3871"/>
    <lineage>
        <taxon>Eukaryota</taxon>
        <taxon>Viridiplantae</taxon>
        <taxon>Streptophyta</taxon>
        <taxon>Embryophyta</taxon>
        <taxon>Tracheophyta</taxon>
        <taxon>Spermatophyta</taxon>
        <taxon>Magnoliopsida</taxon>
        <taxon>eudicotyledons</taxon>
        <taxon>Gunneridae</taxon>
        <taxon>Pentapetalae</taxon>
        <taxon>rosids</taxon>
        <taxon>fabids</taxon>
        <taxon>Fabales</taxon>
        <taxon>Fabaceae</taxon>
        <taxon>Papilionoideae</taxon>
        <taxon>50 kb inversion clade</taxon>
        <taxon>genistoids sensu lato</taxon>
        <taxon>core genistoids</taxon>
        <taxon>Genisteae</taxon>
        <taxon>Lupinus</taxon>
    </lineage>
</organism>
<dbReference type="SUPFAM" id="SSF82185">
    <property type="entry name" value="Histone H3 K4-specific methyltransferase SET7/9 N-terminal domain"/>
    <property type="match status" value="1"/>
</dbReference>
<dbReference type="GO" id="GO:0016020">
    <property type="term" value="C:membrane"/>
    <property type="evidence" value="ECO:0007669"/>
    <property type="project" value="UniProtKB-ARBA"/>
</dbReference>
<keyword evidence="3" id="KW-0812">Transmembrane</keyword>
<feature type="region of interest" description="Disordered" evidence="2">
    <location>
        <begin position="32"/>
        <end position="56"/>
    </location>
</feature>
<dbReference type="PANTHER" id="PTHR23084">
    <property type="entry name" value="PHOSPHATIDYLINOSITOL-4-PHOSPHATE 5-KINASE RELATED"/>
    <property type="match status" value="1"/>
</dbReference>
<evidence type="ECO:0000313" key="5">
    <source>
        <dbReference type="Proteomes" id="UP000188354"/>
    </source>
</evidence>
<feature type="compositionally biased region" description="Basic residues" evidence="2">
    <location>
        <begin position="42"/>
        <end position="56"/>
    </location>
</feature>
<keyword evidence="1" id="KW-0677">Repeat</keyword>
<dbReference type="PANTHER" id="PTHR23084:SF176">
    <property type="entry name" value="HISTONE H3 K4-SPECIFIC METHYLTRANSFERASE SET7_9 FAMILY PROTEIN"/>
    <property type="match status" value="1"/>
</dbReference>
<dbReference type="Proteomes" id="UP000188354">
    <property type="component" value="Chromosome LG11"/>
</dbReference>
<proteinExistence type="predicted"/>
<evidence type="ECO:0000313" key="4">
    <source>
        <dbReference type="EMBL" id="OIW02423.1"/>
    </source>
</evidence>
<evidence type="ECO:0000256" key="3">
    <source>
        <dbReference type="SAM" id="Phobius"/>
    </source>
</evidence>
<dbReference type="EMBL" id="CM007371">
    <property type="protein sequence ID" value="OIW02423.1"/>
    <property type="molecule type" value="Genomic_DNA"/>
</dbReference>
<dbReference type="AlphaFoldDB" id="A0A4P1R5H6"/>
<evidence type="ECO:0000256" key="1">
    <source>
        <dbReference type="ARBA" id="ARBA00022737"/>
    </source>
</evidence>
<dbReference type="InterPro" id="IPR003409">
    <property type="entry name" value="MORN"/>
</dbReference>
<name>A0A4P1R5H6_LUPAN</name>
<gene>
    <name evidence="4" type="ORF">TanjilG_05016</name>
</gene>
<dbReference type="Gramene" id="OIW02423">
    <property type="protein sequence ID" value="OIW02423"/>
    <property type="gene ID" value="TanjilG_05016"/>
</dbReference>
<sequence>MQASKKSQTKLTRTHSSLLRSQSSIDFTISSHHEEEELQDKKHNKKNNKYMNKKYKPSHKPGSTRFFTAPVLFFFSFCISLLYCYFYLGASEELSTSENLLLVLIFIAAGANKTKPVKWYIEDWGESEISEVEEGEKEKLLLDNRIEKEGVEFYSNGDGDFYEGEFHRGKCNGSGVYNYFVRGRYEGDWVDGKYDGYGIESWARGIRYKGQYRQGLRHGYGAYRFYTGDSYAGYSTYFLNFVFNVCVEYEVMRYHSEFD</sequence>
<keyword evidence="3" id="KW-1133">Transmembrane helix</keyword>
<evidence type="ECO:0000256" key="2">
    <source>
        <dbReference type="SAM" id="MobiDB-lite"/>
    </source>
</evidence>
<dbReference type="Gene3D" id="2.20.110.10">
    <property type="entry name" value="Histone H3 K4-specific methyltransferase SET7/9 N-terminal domain"/>
    <property type="match status" value="2"/>
</dbReference>
<protein>
    <submittedName>
        <fullName evidence="4">Uncharacterized protein</fullName>
    </submittedName>
</protein>
<dbReference type="SMART" id="SM00698">
    <property type="entry name" value="MORN"/>
    <property type="match status" value="3"/>
</dbReference>
<feature type="transmembrane region" description="Helical" evidence="3">
    <location>
        <begin position="66"/>
        <end position="88"/>
    </location>
</feature>
<keyword evidence="5" id="KW-1185">Reference proteome</keyword>
<keyword evidence="3" id="KW-0472">Membrane</keyword>
<dbReference type="FunFam" id="2.20.110.10:FF:000002">
    <property type="entry name" value="Phosphatidylinositol 4-phosphate 5-kinase 8"/>
    <property type="match status" value="2"/>
</dbReference>
<accession>A0A4P1R5H6</accession>
<dbReference type="Pfam" id="PF02493">
    <property type="entry name" value="MORN"/>
    <property type="match status" value="3"/>
</dbReference>